<protein>
    <submittedName>
        <fullName evidence="1">Uncharacterized protein</fullName>
    </submittedName>
</protein>
<dbReference type="EMBL" id="QEKY01000018">
    <property type="protein sequence ID" value="PVZ07803.1"/>
    <property type="molecule type" value="Genomic_DNA"/>
</dbReference>
<name>A0A2U1F6J6_9PORP</name>
<gene>
    <name evidence="1" type="ORF">C7382_11822</name>
</gene>
<dbReference type="Proteomes" id="UP000245462">
    <property type="component" value="Unassembled WGS sequence"/>
</dbReference>
<proteinExistence type="predicted"/>
<evidence type="ECO:0000313" key="1">
    <source>
        <dbReference type="EMBL" id="PVZ07803.1"/>
    </source>
</evidence>
<organism evidence="1 2">
    <name type="scientific">Porphyromonas loveana</name>
    <dbReference type="NCBI Taxonomy" id="1884669"/>
    <lineage>
        <taxon>Bacteria</taxon>
        <taxon>Pseudomonadati</taxon>
        <taxon>Bacteroidota</taxon>
        <taxon>Bacteroidia</taxon>
        <taxon>Bacteroidales</taxon>
        <taxon>Porphyromonadaceae</taxon>
        <taxon>Porphyromonas</taxon>
    </lineage>
</organism>
<sequence length="148" mass="17657">MSRSVFRYVLCFLAVFYFMSCRESHEDFFEMIRYPSGCDSTFDCSKCDSPWIPYPCLGLDKKTFEEVEQVYAKPNYISCDTLFYGYNKNGGMYELEVCEMLSEVPYAIVTFGCWVFSENKELWLYFVKYKNKNIVFYGFFLDPENLRE</sequence>
<evidence type="ECO:0000313" key="2">
    <source>
        <dbReference type="Proteomes" id="UP000245462"/>
    </source>
</evidence>
<dbReference type="RefSeq" id="WP_116679944.1">
    <property type="nucleotide sequence ID" value="NZ_QEKY01000018.1"/>
</dbReference>
<accession>A0A2U1F6J6</accession>
<dbReference type="AlphaFoldDB" id="A0A2U1F6J6"/>
<keyword evidence="2" id="KW-1185">Reference proteome</keyword>
<reference evidence="1 2" key="1">
    <citation type="submission" date="2018-04" db="EMBL/GenBank/DDBJ databases">
        <title>Genomic Encyclopedia of Type Strains, Phase IV (KMG-IV): sequencing the most valuable type-strain genomes for metagenomic binning, comparative biology and taxonomic classification.</title>
        <authorList>
            <person name="Goeker M."/>
        </authorList>
    </citation>
    <scope>NUCLEOTIDE SEQUENCE [LARGE SCALE GENOMIC DNA]</scope>
    <source>
        <strain evidence="1 2">DSM 28520</strain>
    </source>
</reference>
<dbReference type="GeneID" id="94551414"/>
<comment type="caution">
    <text evidence="1">The sequence shown here is derived from an EMBL/GenBank/DDBJ whole genome shotgun (WGS) entry which is preliminary data.</text>
</comment>